<dbReference type="RefSeq" id="WP_284602940.1">
    <property type="nucleotide sequence ID" value="NZ_CP098752.1"/>
</dbReference>
<dbReference type="AlphaFoldDB" id="A0AAJ6GE04"/>
<evidence type="ECO:0000256" key="1">
    <source>
        <dbReference type="SAM" id="SignalP"/>
    </source>
</evidence>
<feature type="chain" id="PRO_5042593201" description="Lipoprotein" evidence="1">
    <location>
        <begin position="20"/>
        <end position="218"/>
    </location>
</feature>
<sequence length="218" mass="24839">MKKFLLIISIISMAAISCADKNGAGTEVMDITKNVPSADKTVKEGISAQEWLNQRPNAQVSASVQATQLEQNAATGTYDLLQRLYSTTWYQTEMDYDDGREETETTFILFNQDSSRLERELETGERPEEEYISMKLVKTVTTTTGVANEDMNACVVQTQEQGDREVEYEGYYLRDRDTLYVVDGDTADSVEKRLNEIIANPDSYQKDKEKYTLYLIRK</sequence>
<dbReference type="PROSITE" id="PS51257">
    <property type="entry name" value="PROKAR_LIPOPROTEIN"/>
    <property type="match status" value="1"/>
</dbReference>
<reference evidence="2" key="1">
    <citation type="submission" date="2022-06" db="EMBL/GenBank/DDBJ databases">
        <title>Brachyspira pilosicoli from pigs in Switzerland.</title>
        <authorList>
            <person name="Schmitt S."/>
            <person name="Arnold M."/>
            <person name="Rossano A."/>
            <person name="Perreten V."/>
        </authorList>
    </citation>
    <scope>NUCLEOTIDE SEQUENCE</scope>
    <source>
        <strain evidence="2">MEI4028</strain>
    </source>
</reference>
<organism evidence="2 3">
    <name type="scientific">Brachyspira pilosicoli</name>
    <name type="common">Serpulina pilosicoli</name>
    <dbReference type="NCBI Taxonomy" id="52584"/>
    <lineage>
        <taxon>Bacteria</taxon>
        <taxon>Pseudomonadati</taxon>
        <taxon>Spirochaetota</taxon>
        <taxon>Spirochaetia</taxon>
        <taxon>Brachyspirales</taxon>
        <taxon>Brachyspiraceae</taxon>
        <taxon>Brachyspira</taxon>
    </lineage>
</organism>
<evidence type="ECO:0000313" key="3">
    <source>
        <dbReference type="Proteomes" id="UP001242021"/>
    </source>
</evidence>
<accession>A0AAJ6GE04</accession>
<gene>
    <name evidence="2" type="ORF">NEH99_01320</name>
</gene>
<feature type="signal peptide" evidence="1">
    <location>
        <begin position="1"/>
        <end position="19"/>
    </location>
</feature>
<dbReference type="Proteomes" id="UP001242021">
    <property type="component" value="Chromosome"/>
</dbReference>
<evidence type="ECO:0008006" key="4">
    <source>
        <dbReference type="Google" id="ProtNLM"/>
    </source>
</evidence>
<dbReference type="EMBL" id="CP098754">
    <property type="protein sequence ID" value="WIH95191.1"/>
    <property type="molecule type" value="Genomic_DNA"/>
</dbReference>
<evidence type="ECO:0000313" key="2">
    <source>
        <dbReference type="EMBL" id="WIH95191.1"/>
    </source>
</evidence>
<keyword evidence="1" id="KW-0732">Signal</keyword>
<name>A0AAJ6GE04_BRAPL</name>
<proteinExistence type="predicted"/>
<protein>
    <recommendedName>
        <fullName evidence="4">Lipoprotein</fullName>
    </recommendedName>
</protein>